<feature type="transmembrane region" description="Helical" evidence="5">
    <location>
        <begin position="235"/>
        <end position="251"/>
    </location>
</feature>
<keyword evidence="2 5" id="KW-0812">Transmembrane</keyword>
<evidence type="ECO:0000256" key="5">
    <source>
        <dbReference type="SAM" id="Phobius"/>
    </source>
</evidence>
<evidence type="ECO:0000313" key="8">
    <source>
        <dbReference type="Proteomes" id="UP000603641"/>
    </source>
</evidence>
<name>A0ABR8SMX6_9BACL</name>
<feature type="transmembrane region" description="Helical" evidence="5">
    <location>
        <begin position="306"/>
        <end position="328"/>
    </location>
</feature>
<dbReference type="PANTHER" id="PTHR37422">
    <property type="entry name" value="TEICHURONIC ACID BIOSYNTHESIS PROTEIN TUAE"/>
    <property type="match status" value="1"/>
</dbReference>
<evidence type="ECO:0000256" key="1">
    <source>
        <dbReference type="ARBA" id="ARBA00004141"/>
    </source>
</evidence>
<reference evidence="7 8" key="1">
    <citation type="submission" date="2020-08" db="EMBL/GenBank/DDBJ databases">
        <title>A Genomic Blueprint of the Chicken Gut Microbiome.</title>
        <authorList>
            <person name="Gilroy R."/>
            <person name="Ravi A."/>
            <person name="Getino M."/>
            <person name="Pursley I."/>
            <person name="Horton D.L."/>
            <person name="Alikhan N.-F."/>
            <person name="Baker D."/>
            <person name="Gharbi K."/>
            <person name="Hall N."/>
            <person name="Watson M."/>
            <person name="Adriaenssens E.M."/>
            <person name="Foster-Nyarko E."/>
            <person name="Jarju S."/>
            <person name="Secka A."/>
            <person name="Antonio M."/>
            <person name="Oren A."/>
            <person name="Chaudhuri R."/>
            <person name="La Ragione R.M."/>
            <person name="Hildebrand F."/>
            <person name="Pallen M.J."/>
        </authorList>
    </citation>
    <scope>NUCLEOTIDE SEQUENCE [LARGE SCALE GENOMIC DNA]</scope>
    <source>
        <strain evidence="7 8">Sa2CUA10</strain>
    </source>
</reference>
<feature type="transmembrane region" description="Helical" evidence="5">
    <location>
        <begin position="349"/>
        <end position="368"/>
    </location>
</feature>
<dbReference type="Proteomes" id="UP000603641">
    <property type="component" value="Unassembled WGS sequence"/>
</dbReference>
<evidence type="ECO:0000256" key="2">
    <source>
        <dbReference type="ARBA" id="ARBA00022692"/>
    </source>
</evidence>
<evidence type="ECO:0000256" key="4">
    <source>
        <dbReference type="ARBA" id="ARBA00023136"/>
    </source>
</evidence>
<gene>
    <name evidence="7" type="ORF">H9648_12430</name>
</gene>
<keyword evidence="4 5" id="KW-0472">Membrane</keyword>
<feature type="domain" description="O-antigen ligase-related" evidence="6">
    <location>
        <begin position="201"/>
        <end position="323"/>
    </location>
</feature>
<dbReference type="PANTHER" id="PTHR37422:SF13">
    <property type="entry name" value="LIPOPOLYSACCHARIDE BIOSYNTHESIS PROTEIN PA4999-RELATED"/>
    <property type="match status" value="1"/>
</dbReference>
<dbReference type="GO" id="GO:0016874">
    <property type="term" value="F:ligase activity"/>
    <property type="evidence" value="ECO:0007669"/>
    <property type="project" value="UniProtKB-KW"/>
</dbReference>
<organism evidence="7 8">
    <name type="scientific">Fictibacillus norfolkensis</name>
    <dbReference type="NCBI Taxonomy" id="2762233"/>
    <lineage>
        <taxon>Bacteria</taxon>
        <taxon>Bacillati</taxon>
        <taxon>Bacillota</taxon>
        <taxon>Bacilli</taxon>
        <taxon>Bacillales</taxon>
        <taxon>Fictibacillaceae</taxon>
        <taxon>Fictibacillus</taxon>
    </lineage>
</organism>
<sequence>MINTILNKLKKNFTEISIFLCFILPPVGIALFVFSGWHYLHQFFKQGKRIHLSPGLFLISCLFVSSLGAAFAMDDYSYFLVSALLLAYFGLYLKIKNNSVKKTIYAFKWITILGGIYFYSLYPIQQVLMNQKVISYFMGTVLIGHSNVQHYERLMGSAYNPNFSVALLLFGLSFLLAEFHKNFRRMLYRKSALQAVIIGMFIHAIYLTESRAGFSIMLIIFVLVSFRWNKLWASLFVLLLGMSNHVIFNWMPRSEQLVESTGIRKEIWRNSYELWQDHSLFGVTALGFYKEYFYHFNERIPHAHNLVIGIFTEYGALGGVAFVIVVIINIYKVASFYLSKAGNKEHLDVFLLSLPVMLLTGVFDYVLYSPQVAILAIILMACWDKYTEQLHLNPRVMYYVKKWMSSIPLKSWKNKKQSTRM</sequence>
<comment type="caution">
    <text evidence="7">The sequence shown here is derived from an EMBL/GenBank/DDBJ whole genome shotgun (WGS) entry which is preliminary data.</text>
</comment>
<evidence type="ECO:0000313" key="7">
    <source>
        <dbReference type="EMBL" id="MBD7964861.1"/>
    </source>
</evidence>
<keyword evidence="7" id="KW-0436">Ligase</keyword>
<proteinExistence type="predicted"/>
<feature type="transmembrane region" description="Helical" evidence="5">
    <location>
        <begin position="76"/>
        <end position="93"/>
    </location>
</feature>
<dbReference type="InterPro" id="IPR007016">
    <property type="entry name" value="O-antigen_ligase-rel_domated"/>
</dbReference>
<accession>A0ABR8SMX6</accession>
<feature type="transmembrane region" description="Helical" evidence="5">
    <location>
        <begin position="52"/>
        <end position="70"/>
    </location>
</feature>
<evidence type="ECO:0000259" key="6">
    <source>
        <dbReference type="Pfam" id="PF04932"/>
    </source>
</evidence>
<feature type="transmembrane region" description="Helical" evidence="5">
    <location>
        <begin position="16"/>
        <end position="40"/>
    </location>
</feature>
<feature type="transmembrane region" description="Helical" evidence="5">
    <location>
        <begin position="105"/>
        <end position="122"/>
    </location>
</feature>
<evidence type="ECO:0000256" key="3">
    <source>
        <dbReference type="ARBA" id="ARBA00022989"/>
    </source>
</evidence>
<keyword evidence="3 5" id="KW-1133">Transmembrane helix</keyword>
<keyword evidence="8" id="KW-1185">Reference proteome</keyword>
<feature type="transmembrane region" description="Helical" evidence="5">
    <location>
        <begin position="163"/>
        <end position="180"/>
    </location>
</feature>
<dbReference type="InterPro" id="IPR051533">
    <property type="entry name" value="WaaL-like"/>
</dbReference>
<protein>
    <submittedName>
        <fullName evidence="7">O-antigen ligase family protein</fullName>
    </submittedName>
</protein>
<dbReference type="EMBL" id="JACSQM010000005">
    <property type="protein sequence ID" value="MBD7964861.1"/>
    <property type="molecule type" value="Genomic_DNA"/>
</dbReference>
<dbReference type="Pfam" id="PF04932">
    <property type="entry name" value="Wzy_C"/>
    <property type="match status" value="1"/>
</dbReference>
<comment type="subcellular location">
    <subcellularLocation>
        <location evidence="1">Membrane</location>
        <topology evidence="1">Multi-pass membrane protein</topology>
    </subcellularLocation>
</comment>
<dbReference type="RefSeq" id="WP_191754144.1">
    <property type="nucleotide sequence ID" value="NZ_JACSQM010000005.1"/>
</dbReference>